<evidence type="ECO:0000256" key="1">
    <source>
        <dbReference type="ARBA" id="ARBA00038420"/>
    </source>
</evidence>
<organism evidence="4 5">
    <name type="scientific">SAR86 cluster bacterium</name>
    <dbReference type="NCBI Taxonomy" id="2030880"/>
    <lineage>
        <taxon>Bacteria</taxon>
        <taxon>Pseudomonadati</taxon>
        <taxon>Pseudomonadota</taxon>
        <taxon>Gammaproteobacteria</taxon>
        <taxon>SAR86 cluster</taxon>
    </lineage>
</organism>
<comment type="caution">
    <text evidence="4">The sequence shown here is derived from an EMBL/GenBank/DDBJ whole genome shotgun (WGS) entry which is preliminary data.</text>
</comment>
<dbReference type="CDD" id="cd00118">
    <property type="entry name" value="LysM"/>
    <property type="match status" value="1"/>
</dbReference>
<dbReference type="InterPro" id="IPR036779">
    <property type="entry name" value="LysM_dom_sf"/>
</dbReference>
<reference evidence="5" key="1">
    <citation type="submission" date="2017-08" db="EMBL/GenBank/DDBJ databases">
        <title>A dynamic microbial community with high functional redundancy inhabits the cold, oxic subseafloor aquifer.</title>
        <authorList>
            <person name="Tully B.J."/>
            <person name="Wheat C.G."/>
            <person name="Glazer B.T."/>
            <person name="Huber J.A."/>
        </authorList>
    </citation>
    <scope>NUCLEOTIDE SEQUENCE [LARGE SCALE GENOMIC DNA]</scope>
</reference>
<evidence type="ECO:0000256" key="2">
    <source>
        <dbReference type="SAM" id="MobiDB-lite"/>
    </source>
</evidence>
<dbReference type="InterPro" id="IPR050570">
    <property type="entry name" value="Cell_wall_metabolism_enzyme"/>
</dbReference>
<proteinExistence type="inferred from homology"/>
<dbReference type="PROSITE" id="PS51257">
    <property type="entry name" value="PROKAR_LIPOPROTEIN"/>
    <property type="match status" value="1"/>
</dbReference>
<feature type="compositionally biased region" description="Polar residues" evidence="2">
    <location>
        <begin position="47"/>
        <end position="57"/>
    </location>
</feature>
<dbReference type="InterPro" id="IPR016047">
    <property type="entry name" value="M23ase_b-sheet_dom"/>
</dbReference>
<feature type="domain" description="LysM" evidence="3">
    <location>
        <begin position="130"/>
        <end position="174"/>
    </location>
</feature>
<feature type="compositionally biased region" description="Low complexity" evidence="2">
    <location>
        <begin position="74"/>
        <end position="99"/>
    </location>
</feature>
<name>A0A2A4XDG5_9GAMM</name>
<dbReference type="EMBL" id="NVUL01000012">
    <property type="protein sequence ID" value="PCI80087.1"/>
    <property type="molecule type" value="Genomic_DNA"/>
</dbReference>
<dbReference type="SUPFAM" id="SSF51261">
    <property type="entry name" value="Duplicated hybrid motif"/>
    <property type="match status" value="1"/>
</dbReference>
<dbReference type="GO" id="GO:0004222">
    <property type="term" value="F:metalloendopeptidase activity"/>
    <property type="evidence" value="ECO:0007669"/>
    <property type="project" value="TreeGrafter"/>
</dbReference>
<dbReference type="Pfam" id="PF01476">
    <property type="entry name" value="LysM"/>
    <property type="match status" value="1"/>
</dbReference>
<evidence type="ECO:0000259" key="3">
    <source>
        <dbReference type="PROSITE" id="PS51782"/>
    </source>
</evidence>
<dbReference type="SMART" id="SM00257">
    <property type="entry name" value="LysM"/>
    <property type="match status" value="1"/>
</dbReference>
<gene>
    <name evidence="4" type="ORF">COB20_03600</name>
</gene>
<dbReference type="PANTHER" id="PTHR21666">
    <property type="entry name" value="PEPTIDASE-RELATED"/>
    <property type="match status" value="1"/>
</dbReference>
<dbReference type="PANTHER" id="PTHR21666:SF263">
    <property type="entry name" value="MUREIN HYDROLASE ACTIVATOR NLPD"/>
    <property type="match status" value="1"/>
</dbReference>
<evidence type="ECO:0000313" key="5">
    <source>
        <dbReference type="Proteomes" id="UP000218767"/>
    </source>
</evidence>
<dbReference type="InterPro" id="IPR011055">
    <property type="entry name" value="Dup_hybrid_motif"/>
</dbReference>
<dbReference type="Pfam" id="PF01551">
    <property type="entry name" value="Peptidase_M23"/>
    <property type="match status" value="1"/>
</dbReference>
<dbReference type="CDD" id="cd12797">
    <property type="entry name" value="M23_peptidase"/>
    <property type="match status" value="1"/>
</dbReference>
<dbReference type="Gene3D" id="3.10.350.10">
    <property type="entry name" value="LysM domain"/>
    <property type="match status" value="1"/>
</dbReference>
<comment type="similarity">
    <text evidence="1">Belongs to the E.coli NlpD/Haemophilus LppB family.</text>
</comment>
<feature type="compositionally biased region" description="Low complexity" evidence="2">
    <location>
        <begin position="107"/>
        <end position="126"/>
    </location>
</feature>
<feature type="region of interest" description="Disordered" evidence="2">
    <location>
        <begin position="46"/>
        <end position="126"/>
    </location>
</feature>
<accession>A0A2A4XDG5</accession>
<dbReference type="Proteomes" id="UP000218767">
    <property type="component" value="Unassembled WGS sequence"/>
</dbReference>
<dbReference type="InterPro" id="IPR018392">
    <property type="entry name" value="LysM"/>
</dbReference>
<evidence type="ECO:0000313" key="4">
    <source>
        <dbReference type="EMBL" id="PCI80087.1"/>
    </source>
</evidence>
<protein>
    <recommendedName>
        <fullName evidence="3">LysM domain-containing protein</fullName>
    </recommendedName>
</protein>
<dbReference type="Gene3D" id="2.70.70.10">
    <property type="entry name" value="Glucose Permease (Domain IIA)"/>
    <property type="match status" value="1"/>
</dbReference>
<sequence length="344" mass="35901">MNSLHRQISVPLVVSCSLLLASCGGGYQAPISEQGQQQRVSAPIIVDSSTPESSFRIENSRPVSVSSSGGGNGSSPRVFSSNSGASASRSQAIQSSPISNRVGGTGSNQNSSNQNSSNQGSSNSNGAVPTTYLVRSGDTLFSIAFQYDLDFRSLAIANGLNPPYTIFVDQEINLDLSRSVRSSSAVSTANLGTAVGNNSVARARAGGGTSGSVLRQPVTRTPRAISWQWPHQGRLLRGFQSGANKGMDISGRVGDAVLAAGDGDVVYSGRGIQGSGNLIIIRHSDRYLSAYAHNSRMLVNEGSRVRAGEKIAEVGENSSGVAMLHFEIREAGDSVDPSRLLPSK</sequence>
<dbReference type="GO" id="GO:0032153">
    <property type="term" value="C:cell division site"/>
    <property type="evidence" value="ECO:0007669"/>
    <property type="project" value="TreeGrafter"/>
</dbReference>
<dbReference type="PROSITE" id="PS51782">
    <property type="entry name" value="LYSM"/>
    <property type="match status" value="1"/>
</dbReference>
<dbReference type="GO" id="GO:0009279">
    <property type="term" value="C:cell outer membrane"/>
    <property type="evidence" value="ECO:0007669"/>
    <property type="project" value="TreeGrafter"/>
</dbReference>
<dbReference type="AlphaFoldDB" id="A0A2A4XDG5"/>